<evidence type="ECO:0000256" key="3">
    <source>
        <dbReference type="SAM" id="MobiDB-lite"/>
    </source>
</evidence>
<sequence length="667" mass="77566">MWQEMRKHEKKLRGMIVDYKKRSERRKEYYERIKRDPAEFLQIWGRPAKIHLDPAIATAAESTLTAWRDDETTMIDRFDVRSHLDIIDEYALKHQQNQQVSETTMSEAEQNDERLCNYERYRVLIHNESTGVSEEQCLRDIEFDEKFGALRDDHHPAAREAKKKKSTAKKAEIGFVYDDAPISTSSKKLSTTAAVAAAAAADDSDDEDDDDDDLDIEIDINQLTSENKASLNKVATHYGMAFGDFARMLILDREEMQTIRDNKLEREQDIPVKGRRARRERRLAKERRIKERDFCPPNYLNREMPKLPVVQAKSKSRSPSPVDTTPVKEKIEFITAFGDDDASKLNDLKRKRPFEKSLLDECREAKKKADPTVVPVRTRRLVTPPPLPSPTTTSLVPCRSFQRKSQVLLSTLQKLKDDGSPERRVLSDDEIPAIKIVRLDKKEDKEESSNNDDEEEEEDDDLQQYLKRKEARQRNQNSTTPQTSHKEQNGPNQSTTPKISAVKTPQEKLRRRMQTLLKKQFQKDKDQQREREEREEKEREARESELRQSSAKLRHRHSRHRSSSRSRSRSRSRSPTSRRRYRRSSSRSSSSTSSTSSSSSSSSSPPSHHSSKNRTRKRPSPVKSRSPTPEFLRQRFRRSHHRRDSSSSSSSSRSNRSSSRKKRTDYK</sequence>
<dbReference type="EMBL" id="CAJNOG010000894">
    <property type="protein sequence ID" value="CAF1378957.1"/>
    <property type="molecule type" value="Genomic_DNA"/>
</dbReference>
<feature type="domain" description="Suppressor of white apricot N-terminal" evidence="4">
    <location>
        <begin position="39"/>
        <end position="181"/>
    </location>
</feature>
<evidence type="ECO:0000313" key="5">
    <source>
        <dbReference type="EMBL" id="CAF1378957.1"/>
    </source>
</evidence>
<feature type="compositionally biased region" description="Basic residues" evidence="3">
    <location>
        <begin position="634"/>
        <end position="643"/>
    </location>
</feature>
<reference evidence="6" key="1">
    <citation type="submission" date="2021-02" db="EMBL/GenBank/DDBJ databases">
        <authorList>
            <person name="Nowell W R."/>
        </authorList>
    </citation>
    <scope>NUCLEOTIDE SEQUENCE</scope>
</reference>
<feature type="compositionally biased region" description="Basic and acidic residues" evidence="3">
    <location>
        <begin position="521"/>
        <end position="546"/>
    </location>
</feature>
<dbReference type="PANTHER" id="PTHR13161">
    <property type="entry name" value="SPLICING FACTOR SUPPRESSOR OF WHITE APRICOT"/>
    <property type="match status" value="1"/>
</dbReference>
<dbReference type="InterPro" id="IPR019147">
    <property type="entry name" value="SWAP_N_domain"/>
</dbReference>
<feature type="compositionally biased region" description="Basic residues" evidence="3">
    <location>
        <begin position="658"/>
        <end position="667"/>
    </location>
</feature>
<dbReference type="GO" id="GO:0008380">
    <property type="term" value="P:RNA splicing"/>
    <property type="evidence" value="ECO:0007669"/>
    <property type="project" value="UniProtKB-KW"/>
</dbReference>
<feature type="compositionally biased region" description="Basic and acidic residues" evidence="3">
    <location>
        <begin position="414"/>
        <end position="427"/>
    </location>
</feature>
<evidence type="ECO:0000256" key="1">
    <source>
        <dbReference type="ARBA" id="ARBA00022664"/>
    </source>
</evidence>
<feature type="compositionally biased region" description="Basic residues" evidence="3">
    <location>
        <begin position="552"/>
        <end position="585"/>
    </location>
</feature>
<gene>
    <name evidence="5" type="ORF">JYZ213_LOCUS36550</name>
    <name evidence="6" type="ORF">OXD698_LOCUS27688</name>
</gene>
<dbReference type="InterPro" id="IPR040397">
    <property type="entry name" value="SWAP"/>
</dbReference>
<proteinExistence type="predicted"/>
<dbReference type="Pfam" id="PF09750">
    <property type="entry name" value="DRY_EERY"/>
    <property type="match status" value="1"/>
</dbReference>
<feature type="compositionally biased region" description="Low complexity" evidence="3">
    <location>
        <begin position="586"/>
        <end position="608"/>
    </location>
</feature>
<feature type="compositionally biased region" description="Acidic residues" evidence="3">
    <location>
        <begin position="449"/>
        <end position="462"/>
    </location>
</feature>
<dbReference type="AlphaFoldDB" id="A0A819LX25"/>
<dbReference type="Proteomes" id="UP000663845">
    <property type="component" value="Unassembled WGS sequence"/>
</dbReference>
<evidence type="ECO:0000313" key="6">
    <source>
        <dbReference type="EMBL" id="CAF3968578.1"/>
    </source>
</evidence>
<name>A0A819LX25_9BILA</name>
<keyword evidence="2" id="KW-0508">mRNA splicing</keyword>
<feature type="compositionally biased region" description="Basic residues" evidence="3">
    <location>
        <begin position="609"/>
        <end position="620"/>
    </location>
</feature>
<evidence type="ECO:0000259" key="4">
    <source>
        <dbReference type="SMART" id="SM01141"/>
    </source>
</evidence>
<evidence type="ECO:0000256" key="2">
    <source>
        <dbReference type="ARBA" id="ARBA00023187"/>
    </source>
</evidence>
<accession>A0A819LX25</accession>
<feature type="compositionally biased region" description="Basic and acidic residues" evidence="3">
    <location>
        <begin position="437"/>
        <end position="448"/>
    </location>
</feature>
<comment type="caution">
    <text evidence="6">The sequence shown here is derived from an EMBL/GenBank/DDBJ whole genome shotgun (WGS) entry which is preliminary data.</text>
</comment>
<dbReference type="EMBL" id="CAJOAZ010002893">
    <property type="protein sequence ID" value="CAF3968578.1"/>
    <property type="molecule type" value="Genomic_DNA"/>
</dbReference>
<keyword evidence="1" id="KW-0507">mRNA processing</keyword>
<dbReference type="Proteomes" id="UP000663844">
    <property type="component" value="Unassembled WGS sequence"/>
</dbReference>
<feature type="region of interest" description="Disordered" evidence="3">
    <location>
        <begin position="412"/>
        <end position="667"/>
    </location>
</feature>
<feature type="compositionally biased region" description="Low complexity" evidence="3">
    <location>
        <begin position="646"/>
        <end position="657"/>
    </location>
</feature>
<dbReference type="GO" id="GO:0006397">
    <property type="term" value="P:mRNA processing"/>
    <property type="evidence" value="ECO:0007669"/>
    <property type="project" value="UniProtKB-KW"/>
</dbReference>
<organism evidence="6 7">
    <name type="scientific">Adineta steineri</name>
    <dbReference type="NCBI Taxonomy" id="433720"/>
    <lineage>
        <taxon>Eukaryota</taxon>
        <taxon>Metazoa</taxon>
        <taxon>Spiralia</taxon>
        <taxon>Gnathifera</taxon>
        <taxon>Rotifera</taxon>
        <taxon>Eurotatoria</taxon>
        <taxon>Bdelloidea</taxon>
        <taxon>Adinetida</taxon>
        <taxon>Adinetidae</taxon>
        <taxon>Adineta</taxon>
    </lineage>
</organism>
<dbReference type="PANTHER" id="PTHR13161:SF4">
    <property type="entry name" value="CLK4-ASSOCIATING SERINE_ARGININE RICH PROTEIN"/>
    <property type="match status" value="1"/>
</dbReference>
<dbReference type="SMART" id="SM01141">
    <property type="entry name" value="DRY_EERY"/>
    <property type="match status" value="1"/>
</dbReference>
<evidence type="ECO:0000313" key="7">
    <source>
        <dbReference type="Proteomes" id="UP000663844"/>
    </source>
</evidence>
<protein>
    <recommendedName>
        <fullName evidence="4">Suppressor of white apricot N-terminal domain-containing protein</fullName>
    </recommendedName>
</protein>
<feature type="compositionally biased region" description="Polar residues" evidence="3">
    <location>
        <begin position="474"/>
        <end position="498"/>
    </location>
</feature>